<keyword evidence="3" id="KW-1185">Reference proteome</keyword>
<accession>A0A2A6C4T3</accession>
<organism evidence="2 3">
    <name type="scientific">Pristionchus pacificus</name>
    <name type="common">Parasitic nematode worm</name>
    <dbReference type="NCBI Taxonomy" id="54126"/>
    <lineage>
        <taxon>Eukaryota</taxon>
        <taxon>Metazoa</taxon>
        <taxon>Ecdysozoa</taxon>
        <taxon>Nematoda</taxon>
        <taxon>Chromadorea</taxon>
        <taxon>Rhabditida</taxon>
        <taxon>Rhabditina</taxon>
        <taxon>Diplogasteromorpha</taxon>
        <taxon>Diplogasteroidea</taxon>
        <taxon>Neodiplogasteridae</taxon>
        <taxon>Pristionchus</taxon>
    </lineage>
</organism>
<evidence type="ECO:0000313" key="2">
    <source>
        <dbReference type="EnsemblMetazoa" id="PPA43632.1"/>
    </source>
</evidence>
<name>A0A2A6C4T3_PRIPA</name>
<dbReference type="Proteomes" id="UP000005239">
    <property type="component" value="Unassembled WGS sequence"/>
</dbReference>
<reference evidence="3" key="1">
    <citation type="journal article" date="2008" name="Nat. Genet.">
        <title>The Pristionchus pacificus genome provides a unique perspective on nematode lifestyle and parasitism.</title>
        <authorList>
            <person name="Dieterich C."/>
            <person name="Clifton S.W."/>
            <person name="Schuster L.N."/>
            <person name="Chinwalla A."/>
            <person name="Delehaunty K."/>
            <person name="Dinkelacker I."/>
            <person name="Fulton L."/>
            <person name="Fulton R."/>
            <person name="Godfrey J."/>
            <person name="Minx P."/>
            <person name="Mitreva M."/>
            <person name="Roeseler W."/>
            <person name="Tian H."/>
            <person name="Witte H."/>
            <person name="Yang S.P."/>
            <person name="Wilson R.K."/>
            <person name="Sommer R.J."/>
        </authorList>
    </citation>
    <scope>NUCLEOTIDE SEQUENCE [LARGE SCALE GENOMIC DNA]</scope>
    <source>
        <strain evidence="3">PS312</strain>
    </source>
</reference>
<protein>
    <submittedName>
        <fullName evidence="2">Uncharacterized protein</fullName>
    </submittedName>
</protein>
<reference evidence="2" key="2">
    <citation type="submission" date="2022-06" db="UniProtKB">
        <authorList>
            <consortium name="EnsemblMetazoa"/>
        </authorList>
    </citation>
    <scope>IDENTIFICATION</scope>
    <source>
        <strain evidence="2">PS312</strain>
    </source>
</reference>
<accession>A0A8R1UY63</accession>
<proteinExistence type="predicted"/>
<dbReference type="EnsemblMetazoa" id="PPA43632.1">
    <property type="protein sequence ID" value="PPA43632.1"/>
    <property type="gene ID" value="WBGene00282001"/>
</dbReference>
<sequence>MIYPCVDNQQKGDTVTRGDEAESTSCNRGGMLWARWSKKKRTGGRPTKLTPEGVRRGKKEERKNEERN</sequence>
<feature type="compositionally biased region" description="Basic and acidic residues" evidence="1">
    <location>
        <begin position="53"/>
        <end position="68"/>
    </location>
</feature>
<feature type="region of interest" description="Disordered" evidence="1">
    <location>
        <begin position="1"/>
        <end position="68"/>
    </location>
</feature>
<dbReference type="AlphaFoldDB" id="A0A2A6C4T3"/>
<evidence type="ECO:0000256" key="1">
    <source>
        <dbReference type="SAM" id="MobiDB-lite"/>
    </source>
</evidence>
<evidence type="ECO:0000313" key="3">
    <source>
        <dbReference type="Proteomes" id="UP000005239"/>
    </source>
</evidence>
<gene>
    <name evidence="2" type="primary">WBGene00282001</name>
</gene>